<sequence length="66" mass="7523">MANKDSKVYLKVTLIWSVFLIEGTLEHESFGFTVHTYRQGELIGSLSEHIRKEETGDLPKLEEALS</sequence>
<accession>A0ABQ8WES7</accession>
<organism evidence="1 2">
    <name type="scientific">Penicillium chrysogenum</name>
    <name type="common">Penicillium notatum</name>
    <dbReference type="NCBI Taxonomy" id="5076"/>
    <lineage>
        <taxon>Eukaryota</taxon>
        <taxon>Fungi</taxon>
        <taxon>Dikarya</taxon>
        <taxon>Ascomycota</taxon>
        <taxon>Pezizomycotina</taxon>
        <taxon>Eurotiomycetes</taxon>
        <taxon>Eurotiomycetidae</taxon>
        <taxon>Eurotiales</taxon>
        <taxon>Aspergillaceae</taxon>
        <taxon>Penicillium</taxon>
        <taxon>Penicillium chrysogenum species complex</taxon>
    </lineage>
</organism>
<evidence type="ECO:0000313" key="1">
    <source>
        <dbReference type="EMBL" id="KAJ5264673.1"/>
    </source>
</evidence>
<keyword evidence="2" id="KW-1185">Reference proteome</keyword>
<name>A0ABQ8WES7_PENCH</name>
<evidence type="ECO:0000313" key="2">
    <source>
        <dbReference type="Proteomes" id="UP001220256"/>
    </source>
</evidence>
<protein>
    <submittedName>
        <fullName evidence="1">Uncharacterized protein</fullName>
    </submittedName>
</protein>
<gene>
    <name evidence="1" type="ORF">N7505_007466</name>
</gene>
<dbReference type="EMBL" id="JAPVEB010000004">
    <property type="protein sequence ID" value="KAJ5264673.1"/>
    <property type="molecule type" value="Genomic_DNA"/>
</dbReference>
<reference evidence="1 2" key="1">
    <citation type="journal article" date="2023" name="IMA Fungus">
        <title>Comparative genomic study of the Penicillium genus elucidates a diverse pangenome and 15 lateral gene transfer events.</title>
        <authorList>
            <person name="Petersen C."/>
            <person name="Sorensen T."/>
            <person name="Nielsen M.R."/>
            <person name="Sondergaard T.E."/>
            <person name="Sorensen J.L."/>
            <person name="Fitzpatrick D.A."/>
            <person name="Frisvad J.C."/>
            <person name="Nielsen K.L."/>
        </authorList>
    </citation>
    <scope>NUCLEOTIDE SEQUENCE [LARGE SCALE GENOMIC DNA]</scope>
    <source>
        <strain evidence="1 2">IBT 3361</strain>
    </source>
</reference>
<comment type="caution">
    <text evidence="1">The sequence shown here is derived from an EMBL/GenBank/DDBJ whole genome shotgun (WGS) entry which is preliminary data.</text>
</comment>
<proteinExistence type="predicted"/>
<dbReference type="Proteomes" id="UP001220256">
    <property type="component" value="Unassembled WGS sequence"/>
</dbReference>